<protein>
    <submittedName>
        <fullName evidence="1">Uncharacterized protein</fullName>
    </submittedName>
</protein>
<sequence length="261" mass="28461">MPTVKTIAMGAGAVGAAGIAVITPPILNNNSTEEATKEADQYSLCLKADLQLFKGADARCYNRKEIYDLLDKPLVNQDGANVSVRLTHPSDASITPEDATTCRQYREYMFDGWFAMTSRDMRREGYFKRACGVLTALFEAQKASTQFFSNGSPTDEEVAGLAPTMRMGEVRNLAESISVSRADDYRWEINIGDQTVFLTELANADFDNDGIEEILGYSAGLMAGGSARFYHVGLIEKDNADAPLRFTLMDFDQNQAAGAGG</sequence>
<evidence type="ECO:0000313" key="2">
    <source>
        <dbReference type="Proteomes" id="UP001560685"/>
    </source>
</evidence>
<dbReference type="Proteomes" id="UP001560685">
    <property type="component" value="Unassembled WGS sequence"/>
</dbReference>
<accession>A0ABV3YZP5</accession>
<keyword evidence="2" id="KW-1185">Reference proteome</keyword>
<evidence type="ECO:0000313" key="1">
    <source>
        <dbReference type="EMBL" id="MEX6631995.1"/>
    </source>
</evidence>
<comment type="caution">
    <text evidence="1">The sequence shown here is derived from an EMBL/GenBank/DDBJ whole genome shotgun (WGS) entry which is preliminary data.</text>
</comment>
<proteinExistence type="predicted"/>
<gene>
    <name evidence="1" type="ORF">ABFZ84_00390</name>
</gene>
<dbReference type="EMBL" id="JBEHZE010000001">
    <property type="protein sequence ID" value="MEX6631995.1"/>
    <property type="molecule type" value="Genomic_DNA"/>
</dbReference>
<dbReference type="RefSeq" id="WP_369311639.1">
    <property type="nucleotide sequence ID" value="NZ_JBEHZE010000001.1"/>
</dbReference>
<name>A0ABV3YZP5_9PROT</name>
<organism evidence="1 2">
    <name type="scientific">Hyphococcus lacteus</name>
    <dbReference type="NCBI Taxonomy" id="3143536"/>
    <lineage>
        <taxon>Bacteria</taxon>
        <taxon>Pseudomonadati</taxon>
        <taxon>Pseudomonadota</taxon>
        <taxon>Alphaproteobacteria</taxon>
        <taxon>Parvularculales</taxon>
        <taxon>Parvularculaceae</taxon>
        <taxon>Hyphococcus</taxon>
    </lineage>
</organism>
<reference evidence="1 2" key="1">
    <citation type="submission" date="2024-05" db="EMBL/GenBank/DDBJ databases">
        <title>Three bacterial strains, DH-69, EH-24, and ECK-19 isolated from coastal sediments.</title>
        <authorList>
            <person name="Ye Y.-Q."/>
            <person name="Du Z.-J."/>
        </authorList>
    </citation>
    <scope>NUCLEOTIDE SEQUENCE [LARGE SCALE GENOMIC DNA]</scope>
    <source>
        <strain evidence="1 2">ECK-19</strain>
    </source>
</reference>